<evidence type="ECO:0000259" key="11">
    <source>
        <dbReference type="Pfam" id="PF02558"/>
    </source>
</evidence>
<dbReference type="SUPFAM" id="SSF48179">
    <property type="entry name" value="6-phosphogluconate dehydrogenase C-terminal domain-like"/>
    <property type="match status" value="1"/>
</dbReference>
<protein>
    <recommendedName>
        <fullName evidence="4 10">2-dehydropantoate 2-reductase</fullName>
        <ecNumber evidence="10">1.1.1.169</ecNumber>
    </recommendedName>
    <alternativeName>
        <fullName evidence="10">Ketopantoate reductase</fullName>
    </alternativeName>
</protein>
<dbReference type="Pfam" id="PF02558">
    <property type="entry name" value="ApbA"/>
    <property type="match status" value="1"/>
</dbReference>
<name>A0A7U7JR85_9STAP</name>
<dbReference type="AlphaFoldDB" id="A0A7U7JR85"/>
<dbReference type="SUPFAM" id="SSF51735">
    <property type="entry name" value="NAD(P)-binding Rossmann-fold domains"/>
    <property type="match status" value="1"/>
</dbReference>
<dbReference type="EMBL" id="CVOU01000006">
    <property type="protein sequence ID" value="CRI15944.1"/>
    <property type="molecule type" value="Genomic_DNA"/>
</dbReference>
<dbReference type="UniPathway" id="UPA00028">
    <property type="reaction ID" value="UER00004"/>
</dbReference>
<evidence type="ECO:0000256" key="3">
    <source>
        <dbReference type="ARBA" id="ARBA00007870"/>
    </source>
</evidence>
<dbReference type="GO" id="GO:0008677">
    <property type="term" value="F:2-dehydropantoate 2-reductase activity"/>
    <property type="evidence" value="ECO:0007669"/>
    <property type="project" value="UniProtKB-EC"/>
</dbReference>
<gene>
    <name evidence="13" type="ORF">BN1326_140246</name>
</gene>
<evidence type="ECO:0000256" key="9">
    <source>
        <dbReference type="ARBA" id="ARBA00048793"/>
    </source>
</evidence>
<keyword evidence="5 10" id="KW-0566">Pantothenate biosynthesis</keyword>
<evidence type="ECO:0000259" key="12">
    <source>
        <dbReference type="Pfam" id="PF08546"/>
    </source>
</evidence>
<comment type="similarity">
    <text evidence="3 10">Belongs to the ketopantoate reductase family.</text>
</comment>
<dbReference type="InterPro" id="IPR036291">
    <property type="entry name" value="NAD(P)-bd_dom_sf"/>
</dbReference>
<evidence type="ECO:0000256" key="7">
    <source>
        <dbReference type="ARBA" id="ARBA00023002"/>
    </source>
</evidence>
<feature type="domain" description="Ketopantoate reductase N-terminal" evidence="11">
    <location>
        <begin position="3"/>
        <end position="152"/>
    </location>
</feature>
<dbReference type="Proteomes" id="UP000236509">
    <property type="component" value="Unassembled WGS sequence"/>
</dbReference>
<evidence type="ECO:0000256" key="1">
    <source>
        <dbReference type="ARBA" id="ARBA00002919"/>
    </source>
</evidence>
<organism evidence="13 14">
    <name type="scientific">Staphylococcus argenteus</name>
    <dbReference type="NCBI Taxonomy" id="985002"/>
    <lineage>
        <taxon>Bacteria</taxon>
        <taxon>Bacillati</taxon>
        <taxon>Bacillota</taxon>
        <taxon>Bacilli</taxon>
        <taxon>Bacillales</taxon>
        <taxon>Staphylococcaceae</taxon>
        <taxon>Staphylococcus</taxon>
    </lineage>
</organism>
<evidence type="ECO:0000256" key="4">
    <source>
        <dbReference type="ARBA" id="ARBA00019465"/>
    </source>
</evidence>
<dbReference type="InterPro" id="IPR013328">
    <property type="entry name" value="6PGD_dom2"/>
</dbReference>
<feature type="domain" description="Ketopantoate reductase C-terminal" evidence="12">
    <location>
        <begin position="179"/>
        <end position="304"/>
    </location>
</feature>
<evidence type="ECO:0000256" key="6">
    <source>
        <dbReference type="ARBA" id="ARBA00022857"/>
    </source>
</evidence>
<dbReference type="PANTHER" id="PTHR43765">
    <property type="entry name" value="2-DEHYDROPANTOATE 2-REDUCTASE-RELATED"/>
    <property type="match status" value="1"/>
</dbReference>
<dbReference type="InterPro" id="IPR003710">
    <property type="entry name" value="ApbA"/>
</dbReference>
<dbReference type="Gene3D" id="1.10.1040.10">
    <property type="entry name" value="N-(1-d-carboxylethyl)-l-norvaline Dehydrogenase, domain 2"/>
    <property type="match status" value="1"/>
</dbReference>
<dbReference type="EC" id="1.1.1.169" evidence="10"/>
<dbReference type="RefSeq" id="WP_031787196.1">
    <property type="nucleotide sequence ID" value="NZ_AP018562.1"/>
</dbReference>
<sequence>MKIAIAGSGALGSGFGAKLFQTGYDVTLIDGYTSHVEAVKVHGLNITINGEKFVLNIPMYHLNEQPQDSIYDIVFLFPKSMQLKSVMDAMKSHINDDTIVVCTMNGLKHEEIISQYVAESQIVRGVTTWTAGLESPGHSHLLGSGPVEIGALVGEGKENIVKVAEILNNAGLNGVISQDLHQSIWKKICVNGTANALSTVLECNMAALNESSYAKCLIYKLTQEIVHVATIDDVHLNVDEVFEYLIGLNDKVGAHYPSMYQDLIVKNRKTEIDYINGAVATLGKQRHIEAPVNRFITDLIHAKESQRQAQD</sequence>
<dbReference type="InterPro" id="IPR013752">
    <property type="entry name" value="KPA_reductase"/>
</dbReference>
<dbReference type="GO" id="GO:0004616">
    <property type="term" value="F:phosphogluconate dehydrogenase (decarboxylating) activity"/>
    <property type="evidence" value="ECO:0007669"/>
    <property type="project" value="UniProtKB-EC"/>
</dbReference>
<comment type="catalytic activity">
    <reaction evidence="8">
        <text>6-phospho-D-gluconate + NADP(+) = D-ribulose 5-phosphate + CO2 + NADPH</text>
        <dbReference type="Rhea" id="RHEA:10116"/>
        <dbReference type="ChEBI" id="CHEBI:16526"/>
        <dbReference type="ChEBI" id="CHEBI:57783"/>
        <dbReference type="ChEBI" id="CHEBI:58121"/>
        <dbReference type="ChEBI" id="CHEBI:58349"/>
        <dbReference type="ChEBI" id="CHEBI:58759"/>
        <dbReference type="EC" id="1.1.1.44"/>
    </reaction>
</comment>
<proteinExistence type="inferred from homology"/>
<keyword evidence="7 10" id="KW-0560">Oxidoreductase</keyword>
<comment type="function">
    <text evidence="1 10">Catalyzes the NADPH-dependent reduction of ketopantoate into pantoic acid.</text>
</comment>
<evidence type="ECO:0000256" key="8">
    <source>
        <dbReference type="ARBA" id="ARBA00048640"/>
    </source>
</evidence>
<dbReference type="PANTHER" id="PTHR43765:SF2">
    <property type="entry name" value="2-DEHYDROPANTOATE 2-REDUCTASE"/>
    <property type="match status" value="1"/>
</dbReference>
<comment type="caution">
    <text evidence="13">The sequence shown here is derived from an EMBL/GenBank/DDBJ whole genome shotgun (WGS) entry which is preliminary data.</text>
</comment>
<comment type="pathway">
    <text evidence="2 10">Cofactor biosynthesis; (R)-pantothenate biosynthesis; (R)-pantoate from 3-methyl-2-oxobutanoate: step 2/2.</text>
</comment>
<dbReference type="NCBIfam" id="TIGR00745">
    <property type="entry name" value="apbA_panE"/>
    <property type="match status" value="1"/>
</dbReference>
<dbReference type="GO" id="GO:0005737">
    <property type="term" value="C:cytoplasm"/>
    <property type="evidence" value="ECO:0007669"/>
    <property type="project" value="TreeGrafter"/>
</dbReference>
<dbReference type="InterPro" id="IPR008927">
    <property type="entry name" value="6-PGluconate_DH-like_C_sf"/>
</dbReference>
<dbReference type="Gene3D" id="3.40.50.720">
    <property type="entry name" value="NAD(P)-binding Rossmann-like Domain"/>
    <property type="match status" value="1"/>
</dbReference>
<reference evidence="13 14" key="1">
    <citation type="submission" date="2015-04" db="EMBL/GenBank/DDBJ databases">
        <authorList>
            <person name="Cao L."/>
            <person name="Gao C.H."/>
        </authorList>
    </citation>
    <scope>NUCLEOTIDE SEQUENCE [LARGE SCALE GENOMIC DNA]</scope>
    <source>
        <strain evidence="13 14">SH3</strain>
    </source>
</reference>
<dbReference type="GO" id="GO:0050661">
    <property type="term" value="F:NADP binding"/>
    <property type="evidence" value="ECO:0007669"/>
    <property type="project" value="TreeGrafter"/>
</dbReference>
<keyword evidence="6 10" id="KW-0521">NADP</keyword>
<evidence type="ECO:0000256" key="2">
    <source>
        <dbReference type="ARBA" id="ARBA00004994"/>
    </source>
</evidence>
<dbReference type="GO" id="GO:0015940">
    <property type="term" value="P:pantothenate biosynthetic process"/>
    <property type="evidence" value="ECO:0007669"/>
    <property type="project" value="UniProtKB-UniPathway"/>
</dbReference>
<accession>A0A7U7JR85</accession>
<dbReference type="InterPro" id="IPR013332">
    <property type="entry name" value="KPR_N"/>
</dbReference>
<dbReference type="InterPro" id="IPR050838">
    <property type="entry name" value="Ketopantoate_reductase"/>
</dbReference>
<evidence type="ECO:0000256" key="5">
    <source>
        <dbReference type="ARBA" id="ARBA00022655"/>
    </source>
</evidence>
<keyword evidence="14" id="KW-1185">Reference proteome</keyword>
<evidence type="ECO:0000313" key="13">
    <source>
        <dbReference type="EMBL" id="CRI15944.1"/>
    </source>
</evidence>
<comment type="catalytic activity">
    <reaction evidence="9 10">
        <text>(R)-pantoate + NADP(+) = 2-dehydropantoate + NADPH + H(+)</text>
        <dbReference type="Rhea" id="RHEA:16233"/>
        <dbReference type="ChEBI" id="CHEBI:11561"/>
        <dbReference type="ChEBI" id="CHEBI:15378"/>
        <dbReference type="ChEBI" id="CHEBI:15980"/>
        <dbReference type="ChEBI" id="CHEBI:57783"/>
        <dbReference type="ChEBI" id="CHEBI:58349"/>
        <dbReference type="EC" id="1.1.1.169"/>
    </reaction>
</comment>
<dbReference type="Pfam" id="PF08546">
    <property type="entry name" value="ApbA_C"/>
    <property type="match status" value="1"/>
</dbReference>
<dbReference type="NCBIfam" id="NF005088">
    <property type="entry name" value="PRK06522.1-2"/>
    <property type="match status" value="1"/>
</dbReference>
<evidence type="ECO:0000313" key="14">
    <source>
        <dbReference type="Proteomes" id="UP000236509"/>
    </source>
</evidence>
<evidence type="ECO:0000256" key="10">
    <source>
        <dbReference type="RuleBase" id="RU362068"/>
    </source>
</evidence>